<dbReference type="RefSeq" id="WP_020961790.1">
    <property type="nucleotide sequence ID" value="NZ_CP007493.1"/>
</dbReference>
<evidence type="ECO:0000259" key="4">
    <source>
        <dbReference type="Pfam" id="PF02782"/>
    </source>
</evidence>
<feature type="domain" description="Carbohydrate kinase FGGY C-terminal" evidence="4">
    <location>
        <begin position="247"/>
        <end position="426"/>
    </location>
</feature>
<keyword evidence="2" id="KW-0418">Kinase</keyword>
<dbReference type="PANTHER" id="PTHR43095">
    <property type="entry name" value="SUGAR KINASE"/>
    <property type="match status" value="1"/>
</dbReference>
<dbReference type="GeneID" id="25406584"/>
<dbReference type="Pfam" id="PF02782">
    <property type="entry name" value="FGGY_C"/>
    <property type="match status" value="1"/>
</dbReference>
<dbReference type="InterPro" id="IPR018484">
    <property type="entry name" value="FGGY_N"/>
</dbReference>
<name>A0A3G1A5V0_9CREN</name>
<dbReference type="STRING" id="697581.TCARB_1174"/>
<dbReference type="Gene3D" id="3.30.420.40">
    <property type="match status" value="2"/>
</dbReference>
<dbReference type="InterPro" id="IPR043129">
    <property type="entry name" value="ATPase_NBD"/>
</dbReference>
<dbReference type="PANTHER" id="PTHR43095:SF2">
    <property type="entry name" value="GLUCONOKINASE"/>
    <property type="match status" value="1"/>
</dbReference>
<evidence type="ECO:0000256" key="2">
    <source>
        <dbReference type="ARBA" id="ARBA00022777"/>
    </source>
</evidence>
<protein>
    <recommendedName>
        <fullName evidence="7">Xylulokinase</fullName>
    </recommendedName>
</protein>
<dbReference type="Proteomes" id="UP000266720">
    <property type="component" value="Chromosome"/>
</dbReference>
<dbReference type="InterPro" id="IPR000577">
    <property type="entry name" value="Carb_kinase_FGGY"/>
</dbReference>
<dbReference type="InterPro" id="IPR018485">
    <property type="entry name" value="FGGY_C"/>
</dbReference>
<gene>
    <name evidence="5" type="ORF">TCARB_1174</name>
</gene>
<evidence type="ECO:0008006" key="7">
    <source>
        <dbReference type="Google" id="ProtNLM"/>
    </source>
</evidence>
<dbReference type="EMBL" id="CP007493">
    <property type="protein sequence ID" value="AJB42222.1"/>
    <property type="molecule type" value="Genomic_DNA"/>
</dbReference>
<proteinExistence type="predicted"/>
<accession>A0A3G1A5V0</accession>
<dbReference type="Pfam" id="PF00370">
    <property type="entry name" value="FGGY_N"/>
    <property type="match status" value="1"/>
</dbReference>
<dbReference type="InterPro" id="IPR050406">
    <property type="entry name" value="FGGY_Carb_Kinase"/>
</dbReference>
<dbReference type="GO" id="GO:0005975">
    <property type="term" value="P:carbohydrate metabolic process"/>
    <property type="evidence" value="ECO:0007669"/>
    <property type="project" value="InterPro"/>
</dbReference>
<dbReference type="KEGG" id="tcb:TCARB_1174"/>
<evidence type="ECO:0000259" key="3">
    <source>
        <dbReference type="Pfam" id="PF00370"/>
    </source>
</evidence>
<dbReference type="SUPFAM" id="SSF53067">
    <property type="entry name" value="Actin-like ATPase domain"/>
    <property type="match status" value="2"/>
</dbReference>
<reference evidence="6" key="1">
    <citation type="book" date="2010" name="EXTREMOPHILES" publisher="0:0-0">
        <title>Complete genome sequences of ten hyperthermophilic archaea reveal their metabolic capabilities and possible ecological roles.</title>
        <editorList>
            <person name="?"/>
        </editorList>
        <authorList>
            <person name="Ravin N.V."/>
            <person name="Mardanov A.V."/>
            <person name="Bonch-Osmolovskaya E.A."/>
            <person name="Skryabin K.G."/>
        </authorList>
    </citation>
    <scope>NUCLEOTIDE SEQUENCE [LARGE SCALE GENOMIC DNA]</scope>
    <source>
        <strain evidence="6">1505</strain>
    </source>
</reference>
<dbReference type="AlphaFoldDB" id="A0A3G1A5V0"/>
<sequence length="477" mass="52958">MSRTLFAGIDAGTTVIKGIIVDETGQVVRRHSVQAEKPTTPEPGYAEVDPEAYFSSFSSLFNDLFKGLSGYDVYLGLSAMAPVLIPVDRNGRPLMNGLLYNDARTWREQEDLKREYGDLILRVNGNPVNQQQWLPKILWLKRNKPKVLENAWKLLDLTSYLVYRLTGETVVDSTVMLEEGFLDYRTKKLSGEILDIVGLDENKLPGLANTVDAVGKIHNGNNITLNAGTVDAIAGAVSLGLMRENILAIILGTTGIIFYSTKKPIPSSKLFIDLSPVPDLYYVCGATSSAGSFVDFMLDLLNLTGKYHILGSVLRRTKPGAGGLVALPYLVGERTPIMDPRARSIFFGISNTTTREDTIRASVEAVAYSIRHNVDEIEKLGYKTNITLVTGGMTKTPEIVQTLASVLNKKIYFVSEASEPLGDTIVAKVMSGLYKWSDFMGNISMRKIFFPKKEEVFVYQELYQKYLKIYANLKDIF</sequence>
<dbReference type="PIRSF" id="PIRSF000538">
    <property type="entry name" value="GlpK"/>
    <property type="match status" value="1"/>
</dbReference>
<keyword evidence="1" id="KW-0808">Transferase</keyword>
<evidence type="ECO:0000313" key="6">
    <source>
        <dbReference type="Proteomes" id="UP000266720"/>
    </source>
</evidence>
<dbReference type="GO" id="GO:0016301">
    <property type="term" value="F:kinase activity"/>
    <property type="evidence" value="ECO:0007669"/>
    <property type="project" value="UniProtKB-KW"/>
</dbReference>
<dbReference type="GeneID" id="16572742"/>
<evidence type="ECO:0000313" key="5">
    <source>
        <dbReference type="EMBL" id="AJB42222.1"/>
    </source>
</evidence>
<evidence type="ECO:0000256" key="1">
    <source>
        <dbReference type="ARBA" id="ARBA00022679"/>
    </source>
</evidence>
<organism evidence="5 6">
    <name type="scientific">Thermofilum adornatum 1505</name>
    <dbReference type="NCBI Taxonomy" id="697581"/>
    <lineage>
        <taxon>Archaea</taxon>
        <taxon>Thermoproteota</taxon>
        <taxon>Thermoprotei</taxon>
        <taxon>Thermofilales</taxon>
        <taxon>Thermofilaceae</taxon>
        <taxon>Thermofilum</taxon>
    </lineage>
</organism>
<feature type="domain" description="Carbohydrate kinase FGGY N-terminal" evidence="3">
    <location>
        <begin position="7"/>
        <end position="220"/>
    </location>
</feature>